<dbReference type="AlphaFoldDB" id="A0AA88CXD6"/>
<protein>
    <submittedName>
        <fullName evidence="2">Uncharacterized protein</fullName>
    </submittedName>
</protein>
<feature type="region of interest" description="Disordered" evidence="1">
    <location>
        <begin position="1"/>
        <end position="30"/>
    </location>
</feature>
<reference evidence="2" key="1">
    <citation type="submission" date="2023-07" db="EMBL/GenBank/DDBJ databases">
        <title>draft genome sequence of fig (Ficus carica).</title>
        <authorList>
            <person name="Takahashi T."/>
            <person name="Nishimura K."/>
        </authorList>
    </citation>
    <scope>NUCLEOTIDE SEQUENCE</scope>
</reference>
<dbReference type="EMBL" id="BTGU01002213">
    <property type="protein sequence ID" value="GMN35470.1"/>
    <property type="molecule type" value="Genomic_DNA"/>
</dbReference>
<sequence>MAAGLGTQIAGGRTAAEKTKGANGWETNRG</sequence>
<evidence type="ECO:0000313" key="2">
    <source>
        <dbReference type="EMBL" id="GMN35470.1"/>
    </source>
</evidence>
<feature type="non-terminal residue" evidence="2">
    <location>
        <position position="30"/>
    </location>
</feature>
<organism evidence="2 3">
    <name type="scientific">Ficus carica</name>
    <name type="common">Common fig</name>
    <dbReference type="NCBI Taxonomy" id="3494"/>
    <lineage>
        <taxon>Eukaryota</taxon>
        <taxon>Viridiplantae</taxon>
        <taxon>Streptophyta</taxon>
        <taxon>Embryophyta</taxon>
        <taxon>Tracheophyta</taxon>
        <taxon>Spermatophyta</taxon>
        <taxon>Magnoliopsida</taxon>
        <taxon>eudicotyledons</taxon>
        <taxon>Gunneridae</taxon>
        <taxon>Pentapetalae</taxon>
        <taxon>rosids</taxon>
        <taxon>fabids</taxon>
        <taxon>Rosales</taxon>
        <taxon>Moraceae</taxon>
        <taxon>Ficeae</taxon>
        <taxon>Ficus</taxon>
    </lineage>
</organism>
<name>A0AA88CXD6_FICCA</name>
<gene>
    <name evidence="2" type="ORF">TIFTF001_042231</name>
</gene>
<evidence type="ECO:0000313" key="3">
    <source>
        <dbReference type="Proteomes" id="UP001187192"/>
    </source>
</evidence>
<dbReference type="Proteomes" id="UP001187192">
    <property type="component" value="Unassembled WGS sequence"/>
</dbReference>
<proteinExistence type="predicted"/>
<comment type="caution">
    <text evidence="2">The sequence shown here is derived from an EMBL/GenBank/DDBJ whole genome shotgun (WGS) entry which is preliminary data.</text>
</comment>
<keyword evidence="3" id="KW-1185">Reference proteome</keyword>
<accession>A0AA88CXD6</accession>
<evidence type="ECO:0000256" key="1">
    <source>
        <dbReference type="SAM" id="MobiDB-lite"/>
    </source>
</evidence>